<name>A0A437S624_9FIRM</name>
<accession>A0A437S624</accession>
<gene>
    <name evidence="1" type="ORF">EF514_06980</name>
</gene>
<dbReference type="RefSeq" id="WP_127724714.1">
    <property type="nucleotide sequence ID" value="NZ_RLIH01000009.1"/>
</dbReference>
<keyword evidence="2" id="KW-1185">Reference proteome</keyword>
<evidence type="ECO:0000313" key="1">
    <source>
        <dbReference type="EMBL" id="RVU54492.1"/>
    </source>
</evidence>
<dbReference type="OrthoDB" id="4393931at2"/>
<organism evidence="1 2">
    <name type="scientific">Anaerosphaera multitolerans</name>
    <dbReference type="NCBI Taxonomy" id="2487351"/>
    <lineage>
        <taxon>Bacteria</taxon>
        <taxon>Bacillati</taxon>
        <taxon>Bacillota</taxon>
        <taxon>Tissierellia</taxon>
        <taxon>Tissierellales</taxon>
        <taxon>Peptoniphilaceae</taxon>
        <taxon>Anaerosphaera</taxon>
    </lineage>
</organism>
<proteinExistence type="predicted"/>
<protein>
    <submittedName>
        <fullName evidence="1">Uncharacterized protein</fullName>
    </submittedName>
</protein>
<evidence type="ECO:0000313" key="2">
    <source>
        <dbReference type="Proteomes" id="UP000288812"/>
    </source>
</evidence>
<comment type="caution">
    <text evidence="1">The sequence shown here is derived from an EMBL/GenBank/DDBJ whole genome shotgun (WGS) entry which is preliminary data.</text>
</comment>
<dbReference type="EMBL" id="RLIH01000009">
    <property type="protein sequence ID" value="RVU54492.1"/>
    <property type="molecule type" value="Genomic_DNA"/>
</dbReference>
<dbReference type="AlphaFoldDB" id="A0A437S624"/>
<reference evidence="1 2" key="1">
    <citation type="submission" date="2018-11" db="EMBL/GenBank/DDBJ databases">
        <title>Genome sequencing and assembly of Anaerosphaera sp. nov., GS7-6-2.</title>
        <authorList>
            <person name="Rettenmaier R."/>
            <person name="Liebl W."/>
            <person name="Zverlov V."/>
        </authorList>
    </citation>
    <scope>NUCLEOTIDE SEQUENCE [LARGE SCALE GENOMIC DNA]</scope>
    <source>
        <strain evidence="1 2">GS7-6-2</strain>
    </source>
</reference>
<sequence>MKYEIVQDFPNDILFEKDEVCISIYQPTHRHKEGNQQDKIMFKNQIQKAERSLEQKFSKREVEKILEPLYKLEQDYDFWNNTKDGLAILLNRNKCVIYNLYRYIKEFTVVSDSFHIKPLIRVFQSTDKYYVLGLNRQIFKLYYGDRYGLRELSFSEDTPIKITDVLGDQYTSPSISVSGSGAMFGTGSRKDEIAKDIEKYLRYIDKFVWENYSKPFKAPLVLVALKEYQGEFRKLSANKYLVEEGIFKDFEALELEEIRKESWKIIEKMYLDRTAELVELYNNAKAKDLGSEDLEDVIKKSLEGRVDTVLLESDKIIPGKINKETGEIEDKPLDDVETGDLLDAIGTLVLGTKGEVVMLPKERMPTETGVAAIYRY</sequence>
<dbReference type="Proteomes" id="UP000288812">
    <property type="component" value="Unassembled WGS sequence"/>
</dbReference>
<dbReference type="Pfam" id="PF18845">
    <property type="entry name" value="baeRF_family3"/>
    <property type="match status" value="1"/>
</dbReference>
<dbReference type="InterPro" id="IPR041289">
    <property type="entry name" value="Bact_RF_family3"/>
</dbReference>